<evidence type="ECO:0000313" key="2">
    <source>
        <dbReference type="EMBL" id="CAD8204439.1"/>
    </source>
</evidence>
<reference evidence="2" key="1">
    <citation type="submission" date="2021-01" db="EMBL/GenBank/DDBJ databases">
        <authorList>
            <consortium name="Genoscope - CEA"/>
            <person name="William W."/>
        </authorList>
    </citation>
    <scope>NUCLEOTIDE SEQUENCE</scope>
</reference>
<dbReference type="EMBL" id="CAJJDP010000133">
    <property type="protein sequence ID" value="CAD8204439.1"/>
    <property type="molecule type" value="Genomic_DNA"/>
</dbReference>
<accession>A0A8S1XT98</accession>
<dbReference type="Proteomes" id="UP000683925">
    <property type="component" value="Unassembled WGS sequence"/>
</dbReference>
<evidence type="ECO:0000313" key="3">
    <source>
        <dbReference type="Proteomes" id="UP000683925"/>
    </source>
</evidence>
<evidence type="ECO:0000259" key="1">
    <source>
        <dbReference type="PROSITE" id="PS50878"/>
    </source>
</evidence>
<dbReference type="InterPro" id="IPR000477">
    <property type="entry name" value="RT_dom"/>
</dbReference>
<name>A0A8S1XT98_PAROT</name>
<dbReference type="OrthoDB" id="346743at2759"/>
<dbReference type="PROSITE" id="PS50878">
    <property type="entry name" value="RT_POL"/>
    <property type="match status" value="1"/>
</dbReference>
<dbReference type="AlphaFoldDB" id="A0A8S1XT98"/>
<gene>
    <name evidence="2" type="ORF">POCTA_138.1.T1320162</name>
</gene>
<feature type="domain" description="Reverse transcriptase" evidence="1">
    <location>
        <begin position="1"/>
        <end position="240"/>
    </location>
</feature>
<protein>
    <recommendedName>
        <fullName evidence="1">Reverse transcriptase domain-containing protein</fullName>
    </recommendedName>
</protein>
<dbReference type="Pfam" id="PF00078">
    <property type="entry name" value="RVT_1"/>
    <property type="match status" value="1"/>
</dbReference>
<comment type="caution">
    <text evidence="2">The sequence shown here is derived from an EMBL/GenBank/DDBJ whole genome shotgun (WGS) entry which is preliminary data.</text>
</comment>
<organism evidence="2 3">
    <name type="scientific">Paramecium octaurelia</name>
    <dbReference type="NCBI Taxonomy" id="43137"/>
    <lineage>
        <taxon>Eukaryota</taxon>
        <taxon>Sar</taxon>
        <taxon>Alveolata</taxon>
        <taxon>Ciliophora</taxon>
        <taxon>Intramacronucleata</taxon>
        <taxon>Oligohymenophorea</taxon>
        <taxon>Peniculida</taxon>
        <taxon>Parameciidae</taxon>
        <taxon>Paramecium</taxon>
    </lineage>
</organism>
<sequence length="260" mass="30455">MEFKNFCCQQEVRVGKIMSIIQMSPRNTHQNLIQAIRYNVHLVKVFLNFTFTINYRVTLKLKYSSLKLVSYQDQAPNQIYSQYQAELNKPLSAIIYACYQLNSQVLITLSIGVDYMVYYWKVDYLAAIHNRIIYVNAYNINNKIQFKNGVPQSSPISSALFNIYLDEFIKELLKASGNSFKLLGYVDDLILLTEHHNFGFLISKLKRLSISWNLQINNRKSGIMPIKEQLKLTLYVNYLLYIIINTLGQRLTQKDLYQFI</sequence>
<proteinExistence type="predicted"/>
<keyword evidence="3" id="KW-1185">Reference proteome</keyword>